<evidence type="ECO:0000313" key="3">
    <source>
        <dbReference type="Proteomes" id="UP000271098"/>
    </source>
</evidence>
<evidence type="ECO:0000313" key="4">
    <source>
        <dbReference type="WBParaSite" id="GPUH_0001105301-mRNA-1"/>
    </source>
</evidence>
<dbReference type="AlphaFoldDB" id="A0A183DQP9"/>
<organism evidence="4">
    <name type="scientific">Gongylonema pulchrum</name>
    <dbReference type="NCBI Taxonomy" id="637853"/>
    <lineage>
        <taxon>Eukaryota</taxon>
        <taxon>Metazoa</taxon>
        <taxon>Ecdysozoa</taxon>
        <taxon>Nematoda</taxon>
        <taxon>Chromadorea</taxon>
        <taxon>Rhabditida</taxon>
        <taxon>Spirurina</taxon>
        <taxon>Spiruromorpha</taxon>
        <taxon>Spiruroidea</taxon>
        <taxon>Gongylonematidae</taxon>
        <taxon>Gongylonema</taxon>
    </lineage>
</organism>
<keyword evidence="1" id="KW-0472">Membrane</keyword>
<reference evidence="4" key="1">
    <citation type="submission" date="2016-06" db="UniProtKB">
        <authorList>
            <consortium name="WormBaseParasite"/>
        </authorList>
    </citation>
    <scope>IDENTIFICATION</scope>
</reference>
<accession>A0A183DQP9</accession>
<reference evidence="2 3" key="2">
    <citation type="submission" date="2018-11" db="EMBL/GenBank/DDBJ databases">
        <authorList>
            <consortium name="Pathogen Informatics"/>
        </authorList>
    </citation>
    <scope>NUCLEOTIDE SEQUENCE [LARGE SCALE GENOMIC DNA]</scope>
</reference>
<keyword evidence="3" id="KW-1185">Reference proteome</keyword>
<dbReference type="Proteomes" id="UP000271098">
    <property type="component" value="Unassembled WGS sequence"/>
</dbReference>
<dbReference type="WBParaSite" id="GPUH_0001105301-mRNA-1">
    <property type="protein sequence ID" value="GPUH_0001105301-mRNA-1"/>
    <property type="gene ID" value="GPUH_0001105301"/>
</dbReference>
<keyword evidence="1" id="KW-0812">Transmembrane</keyword>
<sequence>MSDWYNEIHWVCSADDNDVLVIVEMIVMIMITMMRRLIRSVNDNDSYTLYVSIGENNIGSDEIMTLIA</sequence>
<name>A0A183DQP9_9BILA</name>
<feature type="transmembrane region" description="Helical" evidence="1">
    <location>
        <begin position="20"/>
        <end position="38"/>
    </location>
</feature>
<gene>
    <name evidence="2" type="ORF">GPUH_LOCUS11040</name>
</gene>
<keyword evidence="1" id="KW-1133">Transmembrane helix</keyword>
<proteinExistence type="predicted"/>
<dbReference type="EMBL" id="UYRT01078304">
    <property type="protein sequence ID" value="VDN18252.1"/>
    <property type="molecule type" value="Genomic_DNA"/>
</dbReference>
<evidence type="ECO:0000313" key="2">
    <source>
        <dbReference type="EMBL" id="VDN18252.1"/>
    </source>
</evidence>
<evidence type="ECO:0000256" key="1">
    <source>
        <dbReference type="SAM" id="Phobius"/>
    </source>
</evidence>
<protein>
    <submittedName>
        <fullName evidence="4">CPXV017 protein</fullName>
    </submittedName>
</protein>